<organism evidence="1 2">
    <name type="scientific">Allacma fusca</name>
    <dbReference type="NCBI Taxonomy" id="39272"/>
    <lineage>
        <taxon>Eukaryota</taxon>
        <taxon>Metazoa</taxon>
        <taxon>Ecdysozoa</taxon>
        <taxon>Arthropoda</taxon>
        <taxon>Hexapoda</taxon>
        <taxon>Collembola</taxon>
        <taxon>Symphypleona</taxon>
        <taxon>Sminthuridae</taxon>
        <taxon>Allacma</taxon>
    </lineage>
</organism>
<accession>A0A8J2PM00</accession>
<keyword evidence="2" id="KW-1185">Reference proteome</keyword>
<sequence length="49" mass="5727">RVRLLEAEELTSTRIICDQRYVLPDEERDCTYDLLTSHLALLCMLKSTV</sequence>
<name>A0A8J2PM00_9HEXA</name>
<dbReference type="AlphaFoldDB" id="A0A8J2PM00"/>
<dbReference type="EMBL" id="CAJVCH010548103">
    <property type="protein sequence ID" value="CAG7828584.1"/>
    <property type="molecule type" value="Genomic_DNA"/>
</dbReference>
<gene>
    <name evidence="1" type="ORF">AFUS01_LOCUS38502</name>
</gene>
<comment type="caution">
    <text evidence="1">The sequence shown here is derived from an EMBL/GenBank/DDBJ whole genome shotgun (WGS) entry which is preliminary data.</text>
</comment>
<protein>
    <submittedName>
        <fullName evidence="1">Uncharacterized protein</fullName>
    </submittedName>
</protein>
<evidence type="ECO:0000313" key="1">
    <source>
        <dbReference type="EMBL" id="CAG7828584.1"/>
    </source>
</evidence>
<reference evidence="1" key="1">
    <citation type="submission" date="2021-06" db="EMBL/GenBank/DDBJ databases">
        <authorList>
            <person name="Hodson N. C."/>
            <person name="Mongue J. A."/>
            <person name="Jaron S. K."/>
        </authorList>
    </citation>
    <scope>NUCLEOTIDE SEQUENCE</scope>
</reference>
<evidence type="ECO:0000313" key="2">
    <source>
        <dbReference type="Proteomes" id="UP000708208"/>
    </source>
</evidence>
<dbReference type="Proteomes" id="UP000708208">
    <property type="component" value="Unassembled WGS sequence"/>
</dbReference>
<proteinExistence type="predicted"/>
<feature type="non-terminal residue" evidence="1">
    <location>
        <position position="49"/>
    </location>
</feature>